<dbReference type="Pfam" id="PF02785">
    <property type="entry name" value="Biotin_carb_C"/>
    <property type="match status" value="1"/>
</dbReference>
<dbReference type="PROSITE" id="PS50979">
    <property type="entry name" value="BC"/>
    <property type="match status" value="1"/>
</dbReference>
<feature type="domain" description="ATP-grasp" evidence="10">
    <location>
        <begin position="220"/>
        <end position="273"/>
    </location>
</feature>
<dbReference type="SMART" id="SM00878">
    <property type="entry name" value="Biotin_carb_C"/>
    <property type="match status" value="1"/>
</dbReference>
<dbReference type="SMART" id="SM00796">
    <property type="entry name" value="AHS1"/>
    <property type="match status" value="1"/>
</dbReference>
<dbReference type="InterPro" id="IPR050856">
    <property type="entry name" value="Biotin_carboxylase_complex"/>
</dbReference>
<evidence type="ECO:0000313" key="12">
    <source>
        <dbReference type="EMBL" id="KAK7751566.1"/>
    </source>
</evidence>
<keyword evidence="4" id="KW-0378">Hydrolase</keyword>
<evidence type="ECO:0000313" key="13">
    <source>
        <dbReference type="Proteomes" id="UP001320420"/>
    </source>
</evidence>
<dbReference type="InterPro" id="IPR005482">
    <property type="entry name" value="Biotin_COase_C"/>
</dbReference>
<protein>
    <recommendedName>
        <fullName evidence="14">Urea carboxylase</fullName>
    </recommendedName>
</protein>
<comment type="caution">
    <text evidence="12">The sequence shown here is derived from an EMBL/GenBank/DDBJ whole genome shotgun (WGS) entry which is preliminary data.</text>
</comment>
<dbReference type="InterPro" id="IPR029000">
    <property type="entry name" value="Cyclophilin-like_dom_sf"/>
</dbReference>
<dbReference type="GO" id="GO:0016787">
    <property type="term" value="F:hydrolase activity"/>
    <property type="evidence" value="ECO:0007669"/>
    <property type="project" value="UniProtKB-KW"/>
</dbReference>
<dbReference type="Pfam" id="PF00289">
    <property type="entry name" value="Biotin_carb_N"/>
    <property type="match status" value="1"/>
</dbReference>
<reference evidence="12 13" key="1">
    <citation type="submission" date="2024-02" db="EMBL/GenBank/DDBJ databases">
        <title>De novo assembly and annotation of 12 fungi associated with fruit tree decline syndrome in Ontario, Canada.</title>
        <authorList>
            <person name="Sulman M."/>
            <person name="Ellouze W."/>
            <person name="Ilyukhin E."/>
        </authorList>
    </citation>
    <scope>NUCLEOTIDE SEQUENCE [LARGE SCALE GENOMIC DNA]</scope>
    <source>
        <strain evidence="12 13">M11/M66-122</strain>
    </source>
</reference>
<dbReference type="PROSITE" id="PS00867">
    <property type="entry name" value="CPSASE_2"/>
    <property type="match status" value="1"/>
</dbReference>
<dbReference type="PROSITE" id="PS50975">
    <property type="entry name" value="ATP_GRASP"/>
    <property type="match status" value="1"/>
</dbReference>
<evidence type="ECO:0000259" key="9">
    <source>
        <dbReference type="PROSITE" id="PS50968"/>
    </source>
</evidence>
<evidence type="ECO:0008006" key="14">
    <source>
        <dbReference type="Google" id="ProtNLM"/>
    </source>
</evidence>
<dbReference type="PROSITE" id="PS00188">
    <property type="entry name" value="BIOTIN"/>
    <property type="match status" value="1"/>
</dbReference>
<evidence type="ECO:0000259" key="10">
    <source>
        <dbReference type="PROSITE" id="PS50975"/>
    </source>
</evidence>
<dbReference type="GO" id="GO:0005524">
    <property type="term" value="F:ATP binding"/>
    <property type="evidence" value="ECO:0007669"/>
    <property type="project" value="UniProtKB-UniRule"/>
</dbReference>
<sequence length="1176" mass="127136">MKSLQRVLVANRGEIAVRCIRACKELSITSVAIFTRADSHSLHVRSADVSVLLENEGSQAYMDIDDILKICADQSIDAVIPGYGFLSEDAEFCRRVEEAGMVFVGPDANTIKCMGLKHIARDFAIAAQVPVIEGTGLLENASAALREARVVGFPVCKTCPLSITPGFETDLNFTKVIIKASGGGGGIGQRICYSANDIIGAFADVDSRSKALFKDAGVFLESYRSAGTVEFLVDHESDSFCFLEMNTRLQVEHGITELCHGVDIVTLMLRQAQCQVQGLEGIPVAELLALQEKGSHPQGVAIEVRLSWPELEGLRIDTWIQTGTVVSPYFDSLLGKVMVHRNTREEVIEVLQAVLKRPMIGGITTNQAFLASIIASPLGLSVLKPGAMTTIQQPRPRDMKGYGVPQSGPMDDLSATIANLLVGNPRDTECLEVVLSGPELRFHSSAIIAIAGAPFPVTVNGVAVDMWSRLKLQRGDNLEIGKCAAGTGARCYLAIKGGFPTVLGLGGFQGRPLQARDFLDLATQDEKDSRVALSHCKIPQSLVSKLLSSFQTIYVMHGPHDSDDFITAAGRRTIYNSSWKVDHNCSRTGIRLIGPKIEWSREDGGPAGGAHPSNVLDYPYPSPGGVNWTGDSPVIFPCDAPGFGGFICSSTVPSAELWKLGQLSPGAQVTLVPISYQAARKLADDKECLVRSIEDFIVYLEHEGNSLPTKDSIDPPELADIDTSDAILEVMPKGSPNPAVTLRQGGDSFIIIELAFDEVGLRAAVKTRMLAQALREVATPHTFIHVNLSSITVEYDPRHIEQSSVVELISTAWTSTQAAAGAASDNQQTKPLSHRRLRLPIVFDHPSIQEAHERYAALQRDKAAYMPDNVAYLRENNGLSSRAAVFRRLRDTPLLVVAVGFMTGLPLLLPLDPLCRLVAQKYNPPRVSTPPGTVGLGGALFCIYPAQQPGGYMMVARTLPVWDTHMRRPGFAARGTPWLCEPFDLVEFQEVGVEAFDEALEAFETGTYCVDIETIGSSDSSSNSAIFPDVSEALAREAERSREPEILEFRRRQSEAAEKTRLREQVLFQEWTEDQARATEPASAGTEAEADASGDDGVASGGGVRVTSSQAGKLWKVQVEVGERVKDGQTLAVLEAMKMEIAVLATAEHDGMSVKAIVLREGALVAPGSLIMVLEP</sequence>
<name>A0AAN9YP18_9PEZI</name>
<dbReference type="EMBL" id="JAKJXP020000048">
    <property type="protein sequence ID" value="KAK7751566.1"/>
    <property type="molecule type" value="Genomic_DNA"/>
</dbReference>
<feature type="region of interest" description="Disordered" evidence="8">
    <location>
        <begin position="1073"/>
        <end position="1105"/>
    </location>
</feature>
<dbReference type="Gene3D" id="3.30.470.20">
    <property type="entry name" value="ATP-grasp fold, B domain"/>
    <property type="match status" value="1"/>
</dbReference>
<dbReference type="InterPro" id="IPR011764">
    <property type="entry name" value="Biotin_carboxylation_dom"/>
</dbReference>
<organism evidence="12 13">
    <name type="scientific">Diatrype stigma</name>
    <dbReference type="NCBI Taxonomy" id="117547"/>
    <lineage>
        <taxon>Eukaryota</taxon>
        <taxon>Fungi</taxon>
        <taxon>Dikarya</taxon>
        <taxon>Ascomycota</taxon>
        <taxon>Pezizomycotina</taxon>
        <taxon>Sordariomycetes</taxon>
        <taxon>Xylariomycetidae</taxon>
        <taxon>Xylariales</taxon>
        <taxon>Diatrypaceae</taxon>
        <taxon>Diatrype</taxon>
    </lineage>
</organism>
<evidence type="ECO:0000256" key="7">
    <source>
        <dbReference type="PROSITE-ProRule" id="PRU00409"/>
    </source>
</evidence>
<dbReference type="SUPFAM" id="SSF51230">
    <property type="entry name" value="Single hybrid motif"/>
    <property type="match status" value="1"/>
</dbReference>
<dbReference type="GO" id="GO:0016874">
    <property type="term" value="F:ligase activity"/>
    <property type="evidence" value="ECO:0007669"/>
    <property type="project" value="UniProtKB-KW"/>
</dbReference>
<dbReference type="CDD" id="cd06850">
    <property type="entry name" value="biotinyl_domain"/>
    <property type="match status" value="1"/>
</dbReference>
<dbReference type="Pfam" id="PF02682">
    <property type="entry name" value="CT_C_D"/>
    <property type="match status" value="1"/>
</dbReference>
<dbReference type="Gene3D" id="2.40.50.100">
    <property type="match status" value="1"/>
</dbReference>
<dbReference type="Pfam" id="PF02626">
    <property type="entry name" value="CT_A_B"/>
    <property type="match status" value="1"/>
</dbReference>
<evidence type="ECO:0000256" key="8">
    <source>
        <dbReference type="SAM" id="MobiDB-lite"/>
    </source>
</evidence>
<dbReference type="InterPro" id="IPR011053">
    <property type="entry name" value="Single_hybrid_motif"/>
</dbReference>
<dbReference type="Proteomes" id="UP001320420">
    <property type="component" value="Unassembled WGS sequence"/>
</dbReference>
<dbReference type="SMART" id="SM00797">
    <property type="entry name" value="AHS2"/>
    <property type="match status" value="1"/>
</dbReference>
<gene>
    <name evidence="12" type="ORF">SLS62_006516</name>
</gene>
<keyword evidence="2" id="KW-0436">Ligase</keyword>
<dbReference type="InterPro" id="IPR011761">
    <property type="entry name" value="ATP-grasp"/>
</dbReference>
<dbReference type="InterPro" id="IPR005479">
    <property type="entry name" value="CPAse_ATP-bd"/>
</dbReference>
<dbReference type="AlphaFoldDB" id="A0AAN9YP18"/>
<dbReference type="GO" id="GO:0046872">
    <property type="term" value="F:metal ion binding"/>
    <property type="evidence" value="ECO:0007669"/>
    <property type="project" value="InterPro"/>
</dbReference>
<dbReference type="InterPro" id="IPR013815">
    <property type="entry name" value="ATP_grasp_subdomain_1"/>
</dbReference>
<dbReference type="Gene3D" id="3.30.1360.40">
    <property type="match status" value="1"/>
</dbReference>
<dbReference type="Gene3D" id="3.30.1490.20">
    <property type="entry name" value="ATP-grasp fold, A domain"/>
    <property type="match status" value="1"/>
</dbReference>
<dbReference type="PROSITE" id="PS50968">
    <property type="entry name" value="BIOTINYL_LIPOYL"/>
    <property type="match status" value="1"/>
</dbReference>
<comment type="cofactor">
    <cofactor evidence="1">
        <name>biotin</name>
        <dbReference type="ChEBI" id="CHEBI:57586"/>
    </cofactor>
</comment>
<dbReference type="InterPro" id="IPR005481">
    <property type="entry name" value="BC-like_N"/>
</dbReference>
<dbReference type="InterPro" id="IPR016185">
    <property type="entry name" value="PreATP-grasp_dom_sf"/>
</dbReference>
<dbReference type="InterPro" id="IPR001882">
    <property type="entry name" value="Biotin_BS"/>
</dbReference>
<dbReference type="InterPro" id="IPR000089">
    <property type="entry name" value="Biotin_lipoyl"/>
</dbReference>
<keyword evidence="3 7" id="KW-0547">Nucleotide-binding</keyword>
<feature type="domain" description="Biotin carboxylation" evidence="11">
    <location>
        <begin position="3"/>
        <end position="394"/>
    </location>
</feature>
<dbReference type="SUPFAM" id="SSF50891">
    <property type="entry name" value="Cyclophilin-like"/>
    <property type="match status" value="2"/>
</dbReference>
<evidence type="ECO:0000259" key="11">
    <source>
        <dbReference type="PROSITE" id="PS50979"/>
    </source>
</evidence>
<evidence type="ECO:0000256" key="4">
    <source>
        <dbReference type="ARBA" id="ARBA00022801"/>
    </source>
</evidence>
<dbReference type="Gene3D" id="3.40.50.20">
    <property type="match status" value="1"/>
</dbReference>
<proteinExistence type="predicted"/>
<dbReference type="SUPFAM" id="SSF56059">
    <property type="entry name" value="Glutathione synthetase ATP-binding domain-like"/>
    <property type="match status" value="1"/>
</dbReference>
<dbReference type="PANTHER" id="PTHR18866:SF128">
    <property type="entry name" value="UREA AMIDOLYASE"/>
    <property type="match status" value="1"/>
</dbReference>
<dbReference type="InterPro" id="IPR003833">
    <property type="entry name" value="CT_C_D"/>
</dbReference>
<dbReference type="SUPFAM" id="SSF51246">
    <property type="entry name" value="Rudiment single hybrid motif"/>
    <property type="match status" value="1"/>
</dbReference>
<evidence type="ECO:0000256" key="6">
    <source>
        <dbReference type="ARBA" id="ARBA00023267"/>
    </source>
</evidence>
<dbReference type="SUPFAM" id="SSF52440">
    <property type="entry name" value="PreATP-grasp domain"/>
    <property type="match status" value="1"/>
</dbReference>
<feature type="domain" description="Lipoyl-binding" evidence="9">
    <location>
        <begin position="1101"/>
        <end position="1175"/>
    </location>
</feature>
<dbReference type="InterPro" id="IPR003778">
    <property type="entry name" value="CT_A_B"/>
</dbReference>
<dbReference type="Gene3D" id="2.40.100.10">
    <property type="entry name" value="Cyclophilin-like"/>
    <property type="match status" value="2"/>
</dbReference>
<evidence type="ECO:0000256" key="5">
    <source>
        <dbReference type="ARBA" id="ARBA00022840"/>
    </source>
</evidence>
<dbReference type="PANTHER" id="PTHR18866">
    <property type="entry name" value="CARBOXYLASE:PYRUVATE/ACETYL-COA/PROPIONYL-COA CARBOXYLASE"/>
    <property type="match status" value="1"/>
</dbReference>
<keyword evidence="6" id="KW-0092">Biotin</keyword>
<evidence type="ECO:0000256" key="1">
    <source>
        <dbReference type="ARBA" id="ARBA00001953"/>
    </source>
</evidence>
<accession>A0AAN9YP18</accession>
<keyword evidence="13" id="KW-1185">Reference proteome</keyword>
<dbReference type="Pfam" id="PF02786">
    <property type="entry name" value="CPSase_L_D2"/>
    <property type="match status" value="1"/>
</dbReference>
<dbReference type="InterPro" id="IPR011054">
    <property type="entry name" value="Rudment_hybrid_motif"/>
</dbReference>
<dbReference type="Pfam" id="PF00364">
    <property type="entry name" value="Biotin_lipoyl"/>
    <property type="match status" value="1"/>
</dbReference>
<keyword evidence="5 7" id="KW-0067">ATP-binding</keyword>
<evidence type="ECO:0000256" key="3">
    <source>
        <dbReference type="ARBA" id="ARBA00022741"/>
    </source>
</evidence>
<evidence type="ECO:0000256" key="2">
    <source>
        <dbReference type="ARBA" id="ARBA00022598"/>
    </source>
</evidence>